<dbReference type="EMBL" id="JBCLSQ010000001">
    <property type="protein sequence ID" value="MEY8536935.1"/>
    <property type="molecule type" value="Genomic_DNA"/>
</dbReference>
<evidence type="ECO:0000313" key="8">
    <source>
        <dbReference type="EMBL" id="MEY8536935.1"/>
    </source>
</evidence>
<dbReference type="InterPro" id="IPR038377">
    <property type="entry name" value="Na/Glc_symporter_sf"/>
</dbReference>
<feature type="transmembrane region" description="Helical" evidence="7">
    <location>
        <begin position="247"/>
        <end position="265"/>
    </location>
</feature>
<feature type="transmembrane region" description="Helical" evidence="7">
    <location>
        <begin position="441"/>
        <end position="460"/>
    </location>
</feature>
<name>A0ABV4D9Y4_9LACT</name>
<feature type="transmembrane region" description="Helical" evidence="7">
    <location>
        <begin position="194"/>
        <end position="214"/>
    </location>
</feature>
<comment type="subcellular location">
    <subcellularLocation>
        <location evidence="1">Membrane</location>
        <topology evidence="1">Multi-pass membrane protein</topology>
    </subcellularLocation>
</comment>
<dbReference type="Gene3D" id="1.20.1730.10">
    <property type="entry name" value="Sodium/glucose cotransporter"/>
    <property type="match status" value="1"/>
</dbReference>
<organism evidence="8 9">
    <name type="scientific">Lactococcus muris</name>
    <dbReference type="NCBI Taxonomy" id="2941330"/>
    <lineage>
        <taxon>Bacteria</taxon>
        <taxon>Bacillati</taxon>
        <taxon>Bacillota</taxon>
        <taxon>Bacilli</taxon>
        <taxon>Lactobacillales</taxon>
        <taxon>Streptococcaceae</taxon>
        <taxon>Lactococcus</taxon>
    </lineage>
</organism>
<evidence type="ECO:0000256" key="3">
    <source>
        <dbReference type="ARBA" id="ARBA00022692"/>
    </source>
</evidence>
<dbReference type="Proteomes" id="UP001565242">
    <property type="component" value="Unassembled WGS sequence"/>
</dbReference>
<feature type="transmembrane region" description="Helical" evidence="7">
    <location>
        <begin position="337"/>
        <end position="365"/>
    </location>
</feature>
<evidence type="ECO:0000256" key="4">
    <source>
        <dbReference type="ARBA" id="ARBA00022989"/>
    </source>
</evidence>
<sequence>MNVAWTVGSFIVIVAAIWIYSYRKSRKEVNIKTSEGYFMGGRSLGAVNVAGAIILTNLSTDQLVGLNGQSYVTGMQVMAWEVTSAIAIVALGLIFLPRYFKYGIDTIPDFLEMRYDTTIKRTISGMFIFTYVASFLPVLLYSGALVFNEIFHVDLMFGVPTIVAVVAICIIVGLVAIAYLLMGGLALTAHSDTIYSVGFLIGGLAVPILGLMFVGEGSFLRGIEFIVYDTPFNGLLNSIGAIDSQHVPWPTLFTGMLFNNLYFWCTNQMIVQKAFAAKSLKEAQKGTMILGVYKIFGALFLVFPGVIARHMFGNQFLSHPDSSYPHMLVELLPKALFGVYGAILLGSVLSSFAGALNSLVTLASLDFYKGVFNKKATDAQVARSGKVTTVVAGVLCILVAPFITYAPDGLYTFIQKFNGIYNIPLLILILFAFWSKHATAYTAKIVFAVHVIMYGIATFFFSQINFLYILSLLFFVEAFLMWVLPKVKGEGEFILDSFSSAKVDMEAWKHGKWVGALVIGVVLITYAFFSPWGIG</sequence>
<reference evidence="8 9" key="1">
    <citation type="submission" date="2024-03" db="EMBL/GenBank/DDBJ databases">
        <title>Mouse gut bacterial collection (mGBC) of GemPharmatech.</title>
        <authorList>
            <person name="He Y."/>
            <person name="Dong L."/>
            <person name="Wu D."/>
            <person name="Gao X."/>
            <person name="Lin Z."/>
        </authorList>
    </citation>
    <scope>NUCLEOTIDE SEQUENCE [LARGE SCALE GENOMIC DNA]</scope>
    <source>
        <strain evidence="8 9">20-218</strain>
    </source>
</reference>
<dbReference type="NCBIfam" id="NF007790">
    <property type="entry name" value="PRK10484.1"/>
    <property type="match status" value="1"/>
</dbReference>
<comment type="similarity">
    <text evidence="2 6">Belongs to the sodium:solute symporter (SSF) (TC 2.A.21) family.</text>
</comment>
<feature type="transmembrane region" description="Helical" evidence="7">
    <location>
        <begin position="513"/>
        <end position="534"/>
    </location>
</feature>
<dbReference type="NCBIfam" id="TIGR00813">
    <property type="entry name" value="sss"/>
    <property type="match status" value="1"/>
</dbReference>
<keyword evidence="3 7" id="KW-0812">Transmembrane</keyword>
<feature type="transmembrane region" description="Helical" evidence="7">
    <location>
        <begin position="466"/>
        <end position="484"/>
    </location>
</feature>
<gene>
    <name evidence="8" type="ORF">AALM99_00555</name>
</gene>
<dbReference type="RefSeq" id="WP_251420817.1">
    <property type="nucleotide sequence ID" value="NZ_CALPCG010000004.1"/>
</dbReference>
<feature type="transmembrane region" description="Helical" evidence="7">
    <location>
        <begin position="44"/>
        <end position="65"/>
    </location>
</feature>
<evidence type="ECO:0000256" key="7">
    <source>
        <dbReference type="SAM" id="Phobius"/>
    </source>
</evidence>
<evidence type="ECO:0000256" key="5">
    <source>
        <dbReference type="ARBA" id="ARBA00023136"/>
    </source>
</evidence>
<keyword evidence="5 7" id="KW-0472">Membrane</keyword>
<feature type="transmembrane region" description="Helical" evidence="7">
    <location>
        <begin position="386"/>
        <end position="405"/>
    </location>
</feature>
<feature type="transmembrane region" description="Helical" evidence="7">
    <location>
        <begin position="6"/>
        <end position="23"/>
    </location>
</feature>
<accession>A0ABV4D9Y4</accession>
<evidence type="ECO:0000256" key="1">
    <source>
        <dbReference type="ARBA" id="ARBA00004141"/>
    </source>
</evidence>
<dbReference type="Pfam" id="PF00474">
    <property type="entry name" value="SSF"/>
    <property type="match status" value="1"/>
</dbReference>
<keyword evidence="9" id="KW-1185">Reference proteome</keyword>
<evidence type="ECO:0000313" key="9">
    <source>
        <dbReference type="Proteomes" id="UP001565242"/>
    </source>
</evidence>
<feature type="transmembrane region" description="Helical" evidence="7">
    <location>
        <begin position="77"/>
        <end position="96"/>
    </location>
</feature>
<dbReference type="PROSITE" id="PS50283">
    <property type="entry name" value="NA_SOLUT_SYMP_3"/>
    <property type="match status" value="1"/>
</dbReference>
<comment type="caution">
    <text evidence="8">The sequence shown here is derived from an EMBL/GenBank/DDBJ whole genome shotgun (WGS) entry which is preliminary data.</text>
</comment>
<dbReference type="PANTHER" id="PTHR11819">
    <property type="entry name" value="SOLUTE CARRIER FAMILY 5"/>
    <property type="match status" value="1"/>
</dbReference>
<feature type="transmembrane region" description="Helical" evidence="7">
    <location>
        <begin position="159"/>
        <end position="182"/>
    </location>
</feature>
<dbReference type="CDD" id="cd10328">
    <property type="entry name" value="SLC5sbd_YidK"/>
    <property type="match status" value="1"/>
</dbReference>
<keyword evidence="4 7" id="KW-1133">Transmembrane helix</keyword>
<evidence type="ECO:0000256" key="6">
    <source>
        <dbReference type="RuleBase" id="RU362091"/>
    </source>
</evidence>
<dbReference type="InterPro" id="IPR001734">
    <property type="entry name" value="Na/solute_symporter"/>
</dbReference>
<dbReference type="PANTHER" id="PTHR11819:SF195">
    <property type="entry name" value="SODIUM_GLUCOSE COTRANSPORTER 4"/>
    <property type="match status" value="1"/>
</dbReference>
<feature type="transmembrane region" description="Helical" evidence="7">
    <location>
        <begin position="286"/>
        <end position="307"/>
    </location>
</feature>
<proteinExistence type="inferred from homology"/>
<feature type="transmembrane region" description="Helical" evidence="7">
    <location>
        <begin position="417"/>
        <end position="434"/>
    </location>
</feature>
<evidence type="ECO:0000256" key="2">
    <source>
        <dbReference type="ARBA" id="ARBA00006434"/>
    </source>
</evidence>
<protein>
    <submittedName>
        <fullName evidence="8">Solute:sodium symporter family transporter</fullName>
    </submittedName>
</protein>
<feature type="transmembrane region" description="Helical" evidence="7">
    <location>
        <begin position="123"/>
        <end position="147"/>
    </location>
</feature>